<evidence type="ECO:0000313" key="6">
    <source>
        <dbReference type="EMBL" id="ABJ88671.1"/>
    </source>
</evidence>
<keyword evidence="2 4" id="KW-0378">Hydrolase</keyword>
<dbReference type="GO" id="GO:0004650">
    <property type="term" value="F:polygalacturonase activity"/>
    <property type="evidence" value="ECO:0007669"/>
    <property type="project" value="InterPro"/>
</dbReference>
<keyword evidence="5" id="KW-0732">Signal</keyword>
<evidence type="ECO:0000256" key="1">
    <source>
        <dbReference type="ARBA" id="ARBA00008834"/>
    </source>
</evidence>
<evidence type="ECO:0000256" key="5">
    <source>
        <dbReference type="SAM" id="SignalP"/>
    </source>
</evidence>
<name>Q01NU9_SOLUE</name>
<organism evidence="6">
    <name type="scientific">Solibacter usitatus (strain Ellin6076)</name>
    <dbReference type="NCBI Taxonomy" id="234267"/>
    <lineage>
        <taxon>Bacteria</taxon>
        <taxon>Pseudomonadati</taxon>
        <taxon>Acidobacteriota</taxon>
        <taxon>Terriglobia</taxon>
        <taxon>Bryobacterales</taxon>
        <taxon>Solibacteraceae</taxon>
        <taxon>Candidatus Solibacter</taxon>
    </lineage>
</organism>
<dbReference type="InterPro" id="IPR011050">
    <property type="entry name" value="Pectin_lyase_fold/virulence"/>
</dbReference>
<sequence length="462" mass="50399" precursor="true">MSTFSRRHVLAAMTGAALAGSRAWAADDPWTTVYPQILKRIQPPKIAAKQFEITRFGARADGKTDCTDAIRKAIDEAARVGGGRVMAREGAFLTGAIHLKSNVNLVVEKGATLRFSPDPKLYPIVLTRFEGLECMNYSPFIYAFNQQNIAITGGGTLDGQASGEHWWPWAGKRGARPDDPNQRKARAALVEMAEKGVPVADRKFGDGAWLRPMFIQPYRCTNVQIEDVTITNSPMYEMHPVLCRNVIARNVKVSSHGPNNDGCDPESSVDVLIDGCTFDTGDDCIAIKSGRNADGRRLHSPSENLIVQNCVMKDGHGGVTMGSECSGGIRNVFAQDCQMDSPNLNVALRFKNNAVRGGVIEHVYMRNVKAGQVAQAAIDVDFYYEEGEKGSFTPVVRDVEVVNLEVKKCTTPWSLRGFKSAPVRDIRIRNCTFAGATKPPVAENVEGLKLDNVTVNGKPVTA</sequence>
<dbReference type="SUPFAM" id="SSF51126">
    <property type="entry name" value="Pectin lyase-like"/>
    <property type="match status" value="1"/>
</dbReference>
<proteinExistence type="inferred from homology"/>
<dbReference type="SMART" id="SM00710">
    <property type="entry name" value="PbH1"/>
    <property type="match status" value="5"/>
</dbReference>
<comment type="similarity">
    <text evidence="1 4">Belongs to the glycosyl hydrolase 28 family.</text>
</comment>
<feature type="signal peptide" evidence="5">
    <location>
        <begin position="1"/>
        <end position="25"/>
    </location>
</feature>
<dbReference type="InterPro" id="IPR006626">
    <property type="entry name" value="PbH1"/>
</dbReference>
<dbReference type="CAZy" id="GH28">
    <property type="family name" value="Glycoside Hydrolase Family 28"/>
</dbReference>
<dbReference type="Gene3D" id="2.160.20.10">
    <property type="entry name" value="Single-stranded right-handed beta-helix, Pectin lyase-like"/>
    <property type="match status" value="1"/>
</dbReference>
<dbReference type="InterPro" id="IPR006311">
    <property type="entry name" value="TAT_signal"/>
</dbReference>
<dbReference type="GO" id="GO:0005975">
    <property type="term" value="P:carbohydrate metabolic process"/>
    <property type="evidence" value="ECO:0007669"/>
    <property type="project" value="InterPro"/>
</dbReference>
<reference evidence="6" key="1">
    <citation type="submission" date="2006-10" db="EMBL/GenBank/DDBJ databases">
        <title>Complete sequence of Solibacter usitatus Ellin6076.</title>
        <authorList>
            <consortium name="US DOE Joint Genome Institute"/>
            <person name="Copeland A."/>
            <person name="Lucas S."/>
            <person name="Lapidus A."/>
            <person name="Barry K."/>
            <person name="Detter J.C."/>
            <person name="Glavina del Rio T."/>
            <person name="Hammon N."/>
            <person name="Israni S."/>
            <person name="Dalin E."/>
            <person name="Tice H."/>
            <person name="Pitluck S."/>
            <person name="Thompson L.S."/>
            <person name="Brettin T."/>
            <person name="Bruce D."/>
            <person name="Han C."/>
            <person name="Tapia R."/>
            <person name="Gilna P."/>
            <person name="Schmutz J."/>
            <person name="Larimer F."/>
            <person name="Land M."/>
            <person name="Hauser L."/>
            <person name="Kyrpides N."/>
            <person name="Mikhailova N."/>
            <person name="Janssen P.H."/>
            <person name="Kuske C.R."/>
            <person name="Richardson P."/>
        </authorList>
    </citation>
    <scope>NUCLEOTIDE SEQUENCE</scope>
    <source>
        <strain evidence="6">Ellin6076</strain>
    </source>
</reference>
<keyword evidence="3 4" id="KW-0326">Glycosidase</keyword>
<evidence type="ECO:0000256" key="3">
    <source>
        <dbReference type="ARBA" id="ARBA00023295"/>
    </source>
</evidence>
<feature type="chain" id="PRO_5004162877" evidence="5">
    <location>
        <begin position="26"/>
        <end position="462"/>
    </location>
</feature>
<dbReference type="PROSITE" id="PS00502">
    <property type="entry name" value="POLYGALACTURONASE"/>
    <property type="match status" value="1"/>
</dbReference>
<dbReference type="STRING" id="234267.Acid_7773"/>
<dbReference type="Pfam" id="PF00295">
    <property type="entry name" value="Glyco_hydro_28"/>
    <property type="match status" value="1"/>
</dbReference>
<dbReference type="InParanoid" id="Q01NU9"/>
<dbReference type="AlphaFoldDB" id="Q01NU9"/>
<dbReference type="InterPro" id="IPR012334">
    <property type="entry name" value="Pectin_lyas_fold"/>
</dbReference>
<evidence type="ECO:0000256" key="4">
    <source>
        <dbReference type="RuleBase" id="RU361169"/>
    </source>
</evidence>
<dbReference type="EMBL" id="CP000473">
    <property type="protein sequence ID" value="ABJ88671.1"/>
    <property type="molecule type" value="Genomic_DNA"/>
</dbReference>
<evidence type="ECO:0000256" key="2">
    <source>
        <dbReference type="ARBA" id="ARBA00022801"/>
    </source>
</evidence>
<protein>
    <submittedName>
        <fullName evidence="6">Glycoside hydrolase, family 28</fullName>
    </submittedName>
</protein>
<dbReference type="PANTHER" id="PTHR31339">
    <property type="entry name" value="PECTIN LYASE-RELATED"/>
    <property type="match status" value="1"/>
</dbReference>
<gene>
    <name evidence="6" type="ordered locus">Acid_7773</name>
</gene>
<dbReference type="eggNOG" id="COG5434">
    <property type="taxonomic scope" value="Bacteria"/>
</dbReference>
<dbReference type="OrthoDB" id="9795222at2"/>
<dbReference type="HOGENOM" id="CLU_016031_8_3_0"/>
<dbReference type="KEGG" id="sus:Acid_7773"/>
<dbReference type="InterPro" id="IPR000743">
    <property type="entry name" value="Glyco_hydro_28"/>
</dbReference>
<dbReference type="PROSITE" id="PS51318">
    <property type="entry name" value="TAT"/>
    <property type="match status" value="1"/>
</dbReference>
<dbReference type="InterPro" id="IPR051801">
    <property type="entry name" value="GH28_Enzymes"/>
</dbReference>
<accession>Q01NU9</accession>
<dbReference type="PANTHER" id="PTHR31339:SF9">
    <property type="entry name" value="PLASMIN AND FIBRONECTIN-BINDING PROTEIN A"/>
    <property type="match status" value="1"/>
</dbReference>